<feature type="binding site" evidence="11">
    <location>
        <begin position="2"/>
        <end position="7"/>
    </location>
    <ligand>
        <name>ATP</name>
        <dbReference type="ChEBI" id="CHEBI:30616"/>
    </ligand>
</feature>
<dbReference type="HAMAP" id="MF_00109">
    <property type="entry name" value="Shikimate_kinase"/>
    <property type="match status" value="1"/>
</dbReference>
<evidence type="ECO:0000313" key="12">
    <source>
        <dbReference type="EMBL" id="MBJ7601073.1"/>
    </source>
</evidence>
<dbReference type="GO" id="GO:0004765">
    <property type="term" value="F:shikimate kinase activity"/>
    <property type="evidence" value="ECO:0007669"/>
    <property type="project" value="UniProtKB-UniRule"/>
</dbReference>
<accession>A0A934KEI5</accession>
<evidence type="ECO:0000256" key="10">
    <source>
        <dbReference type="ARBA" id="ARBA00048567"/>
    </source>
</evidence>
<dbReference type="AlphaFoldDB" id="A0A934KEI5"/>
<evidence type="ECO:0000256" key="11">
    <source>
        <dbReference type="HAMAP-Rule" id="MF_00109"/>
    </source>
</evidence>
<keyword evidence="8 11" id="KW-0067">ATP-binding</keyword>
<dbReference type="PROSITE" id="PS01128">
    <property type="entry name" value="SHIKIMATE_KINASE"/>
    <property type="match status" value="1"/>
</dbReference>
<keyword evidence="6 11" id="KW-0547">Nucleotide-binding</keyword>
<evidence type="ECO:0000313" key="13">
    <source>
        <dbReference type="Proteomes" id="UP000612893"/>
    </source>
</evidence>
<dbReference type="GO" id="GO:0000287">
    <property type="term" value="F:magnesium ion binding"/>
    <property type="evidence" value="ECO:0007669"/>
    <property type="project" value="UniProtKB-UniRule"/>
</dbReference>
<dbReference type="GO" id="GO:0005737">
    <property type="term" value="C:cytoplasm"/>
    <property type="evidence" value="ECO:0007669"/>
    <property type="project" value="UniProtKB-SubCell"/>
</dbReference>
<feature type="binding site" evidence="11">
    <location>
        <position position="24"/>
    </location>
    <ligand>
        <name>substrate</name>
    </ligand>
</feature>
<feature type="binding site" evidence="11">
    <location>
        <position position="126"/>
    </location>
    <ligand>
        <name>substrate</name>
    </ligand>
</feature>
<dbReference type="GO" id="GO:0005524">
    <property type="term" value="F:ATP binding"/>
    <property type="evidence" value="ECO:0007669"/>
    <property type="project" value="UniProtKB-UniRule"/>
</dbReference>
<reference evidence="12" key="1">
    <citation type="submission" date="2020-10" db="EMBL/GenBank/DDBJ databases">
        <title>Ca. Dormibacterota MAGs.</title>
        <authorList>
            <person name="Montgomery K."/>
        </authorList>
    </citation>
    <scope>NUCLEOTIDE SEQUENCE [LARGE SCALE GENOMIC DNA]</scope>
    <source>
        <strain evidence="12">SC8812_S17_10</strain>
    </source>
</reference>
<comment type="caution">
    <text evidence="11">Lacks conserved residue(s) required for the propagation of feature annotation.</text>
</comment>
<keyword evidence="5 11" id="KW-0808">Transferase</keyword>
<keyword evidence="9 11" id="KW-0057">Aromatic amino acid biosynthesis</keyword>
<protein>
    <recommendedName>
        <fullName evidence="3 11">Shikimate kinase</fullName>
        <shortName evidence="11">SK</shortName>
        <ecNumber evidence="3 11">2.7.1.71</ecNumber>
    </recommendedName>
</protein>
<dbReference type="GO" id="GO:0009423">
    <property type="term" value="P:chorismate biosynthetic process"/>
    <property type="evidence" value="ECO:0007669"/>
    <property type="project" value="UniProtKB-UniRule"/>
</dbReference>
<evidence type="ECO:0000256" key="7">
    <source>
        <dbReference type="ARBA" id="ARBA00022777"/>
    </source>
</evidence>
<keyword evidence="11" id="KW-0479">Metal-binding</keyword>
<evidence type="ECO:0000256" key="1">
    <source>
        <dbReference type="ARBA" id="ARBA00004842"/>
    </source>
</evidence>
<dbReference type="GO" id="GO:0008652">
    <property type="term" value="P:amino acid biosynthetic process"/>
    <property type="evidence" value="ECO:0007669"/>
    <property type="project" value="UniProtKB-KW"/>
</dbReference>
<evidence type="ECO:0000256" key="4">
    <source>
        <dbReference type="ARBA" id="ARBA00022605"/>
    </source>
</evidence>
<dbReference type="RefSeq" id="WP_338205135.1">
    <property type="nucleotide sequence ID" value="NZ_JAEKNR010000234.1"/>
</dbReference>
<dbReference type="PRINTS" id="PR01100">
    <property type="entry name" value="SHIKIMTKNASE"/>
</dbReference>
<name>A0A934KEI5_9BACT</name>
<feature type="binding site" evidence="11">
    <location>
        <position position="48"/>
    </location>
    <ligand>
        <name>substrate</name>
    </ligand>
</feature>
<keyword evidence="7 11" id="KW-0418">Kinase</keyword>
<evidence type="ECO:0000256" key="9">
    <source>
        <dbReference type="ARBA" id="ARBA00023141"/>
    </source>
</evidence>
<organism evidence="12 13">
    <name type="scientific">Candidatus Nephthysia bennettiae</name>
    <dbReference type="NCBI Taxonomy" id="3127016"/>
    <lineage>
        <taxon>Bacteria</taxon>
        <taxon>Bacillati</taxon>
        <taxon>Candidatus Dormiibacterota</taxon>
        <taxon>Candidatus Dormibacteria</taxon>
        <taxon>Candidatus Dormibacterales</taxon>
        <taxon>Candidatus Dormibacteraceae</taxon>
        <taxon>Candidatus Nephthysia</taxon>
    </lineage>
</organism>
<dbReference type="Gene3D" id="3.40.50.300">
    <property type="entry name" value="P-loop containing nucleotide triphosphate hydrolases"/>
    <property type="match status" value="1"/>
</dbReference>
<keyword evidence="13" id="KW-1185">Reference proteome</keyword>
<comment type="caution">
    <text evidence="12">The sequence shown here is derived from an EMBL/GenBank/DDBJ whole genome shotgun (WGS) entry which is preliminary data.</text>
</comment>
<evidence type="ECO:0000256" key="5">
    <source>
        <dbReference type="ARBA" id="ARBA00022679"/>
    </source>
</evidence>
<feature type="binding site" evidence="11">
    <location>
        <position position="69"/>
    </location>
    <ligand>
        <name>substrate</name>
    </ligand>
</feature>
<evidence type="ECO:0000256" key="6">
    <source>
        <dbReference type="ARBA" id="ARBA00022741"/>
    </source>
</evidence>
<sequence length="156" mass="16252">MGSGKSTVGALVAARAGVPHRDLDTLIEERVGTSIADLFASRGEAAFRALETELLAGALEGDAVVSLGGGAVLADANWALIRSRALTVWLDAPLTVLMARAGVGQVVRPLLNGRTEAQAQAVLEARLPRYSAADHRVDAVAPATVVAEEVYRLWVG</sequence>
<comment type="cofactor">
    <cofactor evidence="11">
        <name>Mg(2+)</name>
        <dbReference type="ChEBI" id="CHEBI:18420"/>
    </cofactor>
    <text evidence="11">Binds 1 Mg(2+) ion per subunit.</text>
</comment>
<keyword evidence="11" id="KW-0460">Magnesium</keyword>
<feature type="binding site" evidence="11">
    <location>
        <position position="108"/>
    </location>
    <ligand>
        <name>ATP</name>
        <dbReference type="ChEBI" id="CHEBI:30616"/>
    </ligand>
</feature>
<dbReference type="InterPro" id="IPR031322">
    <property type="entry name" value="Shikimate/glucono_kinase"/>
</dbReference>
<dbReference type="InterPro" id="IPR027417">
    <property type="entry name" value="P-loop_NTPase"/>
</dbReference>
<gene>
    <name evidence="11" type="primary">aroK</name>
    <name evidence="12" type="ORF">JF922_23750</name>
</gene>
<dbReference type="Pfam" id="PF01202">
    <property type="entry name" value="SKI"/>
    <property type="match status" value="1"/>
</dbReference>
<keyword evidence="4 11" id="KW-0028">Amino-acid biosynthesis</keyword>
<comment type="catalytic activity">
    <reaction evidence="10 11">
        <text>shikimate + ATP = 3-phosphoshikimate + ADP + H(+)</text>
        <dbReference type="Rhea" id="RHEA:13121"/>
        <dbReference type="ChEBI" id="CHEBI:15378"/>
        <dbReference type="ChEBI" id="CHEBI:30616"/>
        <dbReference type="ChEBI" id="CHEBI:36208"/>
        <dbReference type="ChEBI" id="CHEBI:145989"/>
        <dbReference type="ChEBI" id="CHEBI:456216"/>
        <dbReference type="EC" id="2.7.1.71"/>
    </reaction>
</comment>
<dbReference type="CDD" id="cd00464">
    <property type="entry name" value="SK"/>
    <property type="match status" value="1"/>
</dbReference>
<evidence type="ECO:0000256" key="2">
    <source>
        <dbReference type="ARBA" id="ARBA00006997"/>
    </source>
</evidence>
<comment type="subcellular location">
    <subcellularLocation>
        <location evidence="11">Cytoplasm</location>
    </subcellularLocation>
</comment>
<comment type="function">
    <text evidence="11">Catalyzes the specific phosphorylation of the 3-hydroxyl group of shikimic acid using ATP as a cosubstrate.</text>
</comment>
<proteinExistence type="inferred from homology"/>
<dbReference type="EC" id="2.7.1.71" evidence="3 11"/>
<dbReference type="SUPFAM" id="SSF52540">
    <property type="entry name" value="P-loop containing nucleoside triphosphate hydrolases"/>
    <property type="match status" value="1"/>
</dbReference>
<dbReference type="PANTHER" id="PTHR21087">
    <property type="entry name" value="SHIKIMATE KINASE"/>
    <property type="match status" value="1"/>
</dbReference>
<feature type="binding site" evidence="11">
    <location>
        <position position="6"/>
    </location>
    <ligand>
        <name>Mg(2+)</name>
        <dbReference type="ChEBI" id="CHEBI:18420"/>
    </ligand>
</feature>
<dbReference type="EMBL" id="JAEKNR010000234">
    <property type="protein sequence ID" value="MBJ7601073.1"/>
    <property type="molecule type" value="Genomic_DNA"/>
</dbReference>
<dbReference type="PANTHER" id="PTHR21087:SF16">
    <property type="entry name" value="SHIKIMATE KINASE 1, CHLOROPLASTIC"/>
    <property type="match status" value="1"/>
</dbReference>
<dbReference type="GO" id="GO:0009073">
    <property type="term" value="P:aromatic amino acid family biosynthetic process"/>
    <property type="evidence" value="ECO:0007669"/>
    <property type="project" value="UniProtKB-KW"/>
</dbReference>
<evidence type="ECO:0000256" key="8">
    <source>
        <dbReference type="ARBA" id="ARBA00022840"/>
    </source>
</evidence>
<comment type="subunit">
    <text evidence="11">Monomer.</text>
</comment>
<comment type="similarity">
    <text evidence="2 11">Belongs to the shikimate kinase family.</text>
</comment>
<keyword evidence="11" id="KW-0963">Cytoplasm</keyword>
<evidence type="ECO:0000256" key="3">
    <source>
        <dbReference type="ARBA" id="ARBA00012154"/>
    </source>
</evidence>
<dbReference type="InterPro" id="IPR000623">
    <property type="entry name" value="Shikimate_kinase/TSH1"/>
</dbReference>
<dbReference type="InterPro" id="IPR023000">
    <property type="entry name" value="Shikimate_kinase_CS"/>
</dbReference>
<comment type="pathway">
    <text evidence="1 11">Metabolic intermediate biosynthesis; chorismate biosynthesis; chorismate from D-erythrose 4-phosphate and phosphoenolpyruvate: step 5/7.</text>
</comment>
<dbReference type="Proteomes" id="UP000612893">
    <property type="component" value="Unassembled WGS sequence"/>
</dbReference>